<dbReference type="InterPro" id="IPR046281">
    <property type="entry name" value="DUF6318"/>
</dbReference>
<organism evidence="3 4">
    <name type="scientific">Kocuria turfanensis</name>
    <dbReference type="NCBI Taxonomy" id="388357"/>
    <lineage>
        <taxon>Bacteria</taxon>
        <taxon>Bacillati</taxon>
        <taxon>Actinomycetota</taxon>
        <taxon>Actinomycetes</taxon>
        <taxon>Micrococcales</taxon>
        <taxon>Micrococcaceae</taxon>
        <taxon>Kocuria</taxon>
    </lineage>
</organism>
<evidence type="ECO:0000313" key="4">
    <source>
        <dbReference type="Proteomes" id="UP000321103"/>
    </source>
</evidence>
<name>A0A512ID64_9MICC</name>
<feature type="compositionally biased region" description="Low complexity" evidence="1">
    <location>
        <begin position="52"/>
        <end position="66"/>
    </location>
</feature>
<dbReference type="PROSITE" id="PS51257">
    <property type="entry name" value="PROKAR_LIPOPROTEIN"/>
    <property type="match status" value="1"/>
</dbReference>
<dbReference type="EMBL" id="BJZS01000048">
    <property type="protein sequence ID" value="GEO95638.1"/>
    <property type="molecule type" value="Genomic_DNA"/>
</dbReference>
<keyword evidence="4" id="KW-1185">Reference proteome</keyword>
<protein>
    <recommendedName>
        <fullName evidence="2">DUF6318 domain-containing protein</fullName>
    </recommendedName>
</protein>
<feature type="compositionally biased region" description="Low complexity" evidence="1">
    <location>
        <begin position="31"/>
        <end position="42"/>
    </location>
</feature>
<comment type="caution">
    <text evidence="3">The sequence shown here is derived from an EMBL/GenBank/DDBJ whole genome shotgun (WGS) entry which is preliminary data.</text>
</comment>
<dbReference type="Proteomes" id="UP000321103">
    <property type="component" value="Unassembled WGS sequence"/>
</dbReference>
<feature type="domain" description="DUF6318" evidence="2">
    <location>
        <begin position="67"/>
        <end position="219"/>
    </location>
</feature>
<proteinExistence type="predicted"/>
<evidence type="ECO:0000259" key="2">
    <source>
        <dbReference type="Pfam" id="PF19843"/>
    </source>
</evidence>
<accession>A0A512ID64</accession>
<evidence type="ECO:0000313" key="3">
    <source>
        <dbReference type="EMBL" id="GEO95638.1"/>
    </source>
</evidence>
<dbReference type="AlphaFoldDB" id="A0A512ID64"/>
<dbReference type="STRING" id="388357.GCA_001580365_02109"/>
<sequence length="230" mass="23624">MVRSSPLPAAAGGALLAALVLTGCGSDDDGAAASPSSPASAGVPLDESVGGSPSPSTTSSSADASAEYVPASLDGPAQNVPKPVMPELAREESREGAQAFLDYWSDAMWYAYQTGDTSYARDIISDSCDVCSDQLDLLEEIYQSDAWAVGGRESVTIKESTITSGPDGVYKPVVSGVTEGAKLIENGQVSLDVPPDSGAGDPHVIYMDYVQGEWVYISAANLPGGNHADT</sequence>
<feature type="region of interest" description="Disordered" evidence="1">
    <location>
        <begin position="27"/>
        <end position="66"/>
    </location>
</feature>
<evidence type="ECO:0000256" key="1">
    <source>
        <dbReference type="SAM" id="MobiDB-lite"/>
    </source>
</evidence>
<reference evidence="3 4" key="1">
    <citation type="submission" date="2019-07" db="EMBL/GenBank/DDBJ databases">
        <title>Whole genome shotgun sequence of Kocuria turfanensis NBRC 107627.</title>
        <authorList>
            <person name="Hosoyama A."/>
            <person name="Uohara A."/>
            <person name="Ohji S."/>
            <person name="Ichikawa N."/>
        </authorList>
    </citation>
    <scope>NUCLEOTIDE SEQUENCE [LARGE SCALE GENOMIC DNA]</scope>
    <source>
        <strain evidence="3 4">NBRC 107627</strain>
    </source>
</reference>
<gene>
    <name evidence="3" type="ORF">KTU01_17610</name>
</gene>
<dbReference type="Pfam" id="PF19843">
    <property type="entry name" value="DUF6318"/>
    <property type="match status" value="1"/>
</dbReference>